<comment type="caution">
    <text evidence="2">The sequence shown here is derived from an EMBL/GenBank/DDBJ whole genome shotgun (WGS) entry which is preliminary data.</text>
</comment>
<dbReference type="InterPro" id="IPR011486">
    <property type="entry name" value="BBP2"/>
</dbReference>
<accession>A0ABS9WWD8</accession>
<feature type="signal peptide" evidence="1">
    <location>
        <begin position="1"/>
        <end position="26"/>
    </location>
</feature>
<dbReference type="RefSeq" id="WP_242282846.1">
    <property type="nucleotide sequence ID" value="NZ_JAKKSL010000001.1"/>
</dbReference>
<evidence type="ECO:0000313" key="2">
    <source>
        <dbReference type="EMBL" id="MCI2282260.1"/>
    </source>
</evidence>
<proteinExistence type="predicted"/>
<dbReference type="EMBL" id="JAKKSL010000001">
    <property type="protein sequence ID" value="MCI2282260.1"/>
    <property type="molecule type" value="Genomic_DNA"/>
</dbReference>
<gene>
    <name evidence="2" type="ORF">L3081_01115</name>
</gene>
<feature type="chain" id="PRO_5045405056" evidence="1">
    <location>
        <begin position="27"/>
        <end position="329"/>
    </location>
</feature>
<evidence type="ECO:0000256" key="1">
    <source>
        <dbReference type="SAM" id="SignalP"/>
    </source>
</evidence>
<dbReference type="Pfam" id="PF07642">
    <property type="entry name" value="BBP2"/>
    <property type="match status" value="1"/>
</dbReference>
<reference evidence="2" key="1">
    <citation type="submission" date="2022-01" db="EMBL/GenBank/DDBJ databases">
        <title>Colwellia maritima, isolated from seawater.</title>
        <authorList>
            <person name="Kristyanto S."/>
            <person name="Jung J."/>
            <person name="Jeon C.O."/>
        </authorList>
    </citation>
    <scope>NUCLEOTIDE SEQUENCE</scope>
    <source>
        <strain evidence="2">MSW7</strain>
    </source>
</reference>
<protein>
    <submittedName>
        <fullName evidence="2">Porin</fullName>
    </submittedName>
</protein>
<evidence type="ECO:0000313" key="3">
    <source>
        <dbReference type="Proteomes" id="UP001139646"/>
    </source>
</evidence>
<keyword evidence="1" id="KW-0732">Signal</keyword>
<sequence length="329" mass="35560">MKLPTTLTPIAATLLLSLGSMSVANATDDTGLFDKLSVTGFIDMSYYSLDIDGGDSSTTSGLDQAEIDISYDFGNKLTAHVDIEYQNSSEGVDLEQAYINYSFTESFSVKAGRFLSYSGFEAEEPTGLYQYSGTGYAKYFYGYYQQGVSGMYSSDKFAVAVSLVNALAGPQATDAESPAIETMLAFMPTDEITLKAFYSMDELATGEDTTVINTWASYAKGPLTLGIEYSMSENTQASYNIAGTDSEATGYLAMVNYAFTDKIGLTLRYNSWDVESADGTTVEESSGITISPSYAVNDNLLMVFEYRMDSNEGFGTDANSMAVEALVTF</sequence>
<dbReference type="SUPFAM" id="SSF56935">
    <property type="entry name" value="Porins"/>
    <property type="match status" value="1"/>
</dbReference>
<dbReference type="Gene3D" id="2.40.160.10">
    <property type="entry name" value="Porin"/>
    <property type="match status" value="1"/>
</dbReference>
<name>A0ABS9WWD8_9GAMM</name>
<organism evidence="2 3">
    <name type="scientific">Colwellia maritima</name>
    <dbReference type="NCBI Taxonomy" id="2912588"/>
    <lineage>
        <taxon>Bacteria</taxon>
        <taxon>Pseudomonadati</taxon>
        <taxon>Pseudomonadota</taxon>
        <taxon>Gammaproteobacteria</taxon>
        <taxon>Alteromonadales</taxon>
        <taxon>Colwelliaceae</taxon>
        <taxon>Colwellia</taxon>
    </lineage>
</organism>
<dbReference type="InterPro" id="IPR023614">
    <property type="entry name" value="Porin_dom_sf"/>
</dbReference>
<dbReference type="Proteomes" id="UP001139646">
    <property type="component" value="Unassembled WGS sequence"/>
</dbReference>
<keyword evidence="3" id="KW-1185">Reference proteome</keyword>